<accession>A0A0H2VHV6</accession>
<dbReference type="KEGG" id="sep:SE_1170"/>
<evidence type="ECO:0000313" key="11">
    <source>
        <dbReference type="Proteomes" id="UP000001411"/>
    </source>
</evidence>
<dbReference type="NCBIfam" id="TIGR00614">
    <property type="entry name" value="recQ_fam"/>
    <property type="match status" value="1"/>
</dbReference>
<dbReference type="RefSeq" id="WP_002470635.1">
    <property type="nucleotide sequence ID" value="NC_004461.1"/>
</dbReference>
<dbReference type="PANTHER" id="PTHR13710:SF84">
    <property type="entry name" value="ATP-DEPENDENT DNA HELICASE RECS-RELATED"/>
    <property type="match status" value="1"/>
</dbReference>
<dbReference type="GO" id="GO:0009378">
    <property type="term" value="F:four-way junction helicase activity"/>
    <property type="evidence" value="ECO:0007669"/>
    <property type="project" value="TreeGrafter"/>
</dbReference>
<feature type="domain" description="Helicase C-terminal" evidence="9">
    <location>
        <begin position="213"/>
        <end position="367"/>
    </location>
</feature>
<dbReference type="GO" id="GO:0043138">
    <property type="term" value="F:3'-5' DNA helicase activity"/>
    <property type="evidence" value="ECO:0007669"/>
    <property type="project" value="TreeGrafter"/>
</dbReference>
<dbReference type="Pfam" id="PF00271">
    <property type="entry name" value="Helicase_C"/>
    <property type="match status" value="1"/>
</dbReference>
<dbReference type="SMART" id="SM00490">
    <property type="entry name" value="HELICc"/>
    <property type="match status" value="1"/>
</dbReference>
<dbReference type="InterPro" id="IPR011545">
    <property type="entry name" value="DEAD/DEAH_box_helicase_dom"/>
</dbReference>
<dbReference type="InterPro" id="IPR014001">
    <property type="entry name" value="Helicase_ATP-bd"/>
</dbReference>
<evidence type="ECO:0000259" key="8">
    <source>
        <dbReference type="PROSITE" id="PS51192"/>
    </source>
</evidence>
<dbReference type="EMBL" id="AE015929">
    <property type="protein sequence ID" value="AAO04769.1"/>
    <property type="molecule type" value="Genomic_DNA"/>
</dbReference>
<dbReference type="GO" id="GO:0030894">
    <property type="term" value="C:replisome"/>
    <property type="evidence" value="ECO:0007669"/>
    <property type="project" value="TreeGrafter"/>
</dbReference>
<dbReference type="HOGENOM" id="CLU_001103_9_7_9"/>
<dbReference type="InterPro" id="IPR027417">
    <property type="entry name" value="P-loop_NTPase"/>
</dbReference>
<dbReference type="GO" id="GO:0006310">
    <property type="term" value="P:DNA recombination"/>
    <property type="evidence" value="ECO:0007669"/>
    <property type="project" value="InterPro"/>
</dbReference>
<dbReference type="PROSITE" id="PS51192">
    <property type="entry name" value="HELICASE_ATP_BIND_1"/>
    <property type="match status" value="1"/>
</dbReference>
<dbReference type="GO" id="GO:0006281">
    <property type="term" value="P:DNA repair"/>
    <property type="evidence" value="ECO:0007669"/>
    <property type="project" value="TreeGrafter"/>
</dbReference>
<proteinExistence type="predicted"/>
<keyword evidence="4" id="KW-0067">ATP-binding</keyword>
<dbReference type="Pfam" id="PF16124">
    <property type="entry name" value="RecQ_Zn_bind"/>
    <property type="match status" value="1"/>
</dbReference>
<dbReference type="AlphaFoldDB" id="A0A0H2VHV6"/>
<dbReference type="PANTHER" id="PTHR13710">
    <property type="entry name" value="DNA HELICASE RECQ FAMILY MEMBER"/>
    <property type="match status" value="1"/>
</dbReference>
<evidence type="ECO:0000256" key="7">
    <source>
        <dbReference type="ARBA" id="ARBA00044550"/>
    </source>
</evidence>
<dbReference type="Proteomes" id="UP000001411">
    <property type="component" value="Chromosome"/>
</dbReference>
<gene>
    <name evidence="10" type="ordered locus">SE_1170</name>
</gene>
<keyword evidence="2" id="KW-0378">Hydrolase</keyword>
<keyword evidence="1" id="KW-0547">Nucleotide-binding</keyword>
<dbReference type="Pfam" id="PF00270">
    <property type="entry name" value="DEAD"/>
    <property type="match status" value="1"/>
</dbReference>
<dbReference type="GO" id="GO:0043590">
    <property type="term" value="C:bacterial nucleoid"/>
    <property type="evidence" value="ECO:0007669"/>
    <property type="project" value="TreeGrafter"/>
</dbReference>
<dbReference type="InterPro" id="IPR004589">
    <property type="entry name" value="DNA_helicase_ATP-dep_RecQ"/>
</dbReference>
<evidence type="ECO:0000256" key="1">
    <source>
        <dbReference type="ARBA" id="ARBA00022741"/>
    </source>
</evidence>
<feature type="domain" description="Helicase ATP-binding" evidence="8">
    <location>
        <begin position="23"/>
        <end position="190"/>
    </location>
</feature>
<keyword evidence="3 10" id="KW-0347">Helicase</keyword>
<evidence type="ECO:0000256" key="4">
    <source>
        <dbReference type="ARBA" id="ARBA00022840"/>
    </source>
</evidence>
<organism evidence="10 11">
    <name type="scientific">Staphylococcus epidermidis (strain ATCC 12228 / FDA PCI 1200)</name>
    <dbReference type="NCBI Taxonomy" id="176280"/>
    <lineage>
        <taxon>Bacteria</taxon>
        <taxon>Bacillati</taxon>
        <taxon>Bacillota</taxon>
        <taxon>Bacilli</taxon>
        <taxon>Bacillales</taxon>
        <taxon>Staphylococcaceae</taxon>
        <taxon>Staphylococcus</taxon>
    </lineage>
</organism>
<dbReference type="eggNOG" id="COG0514">
    <property type="taxonomic scope" value="Bacteria"/>
</dbReference>
<evidence type="ECO:0000256" key="5">
    <source>
        <dbReference type="ARBA" id="ARBA00023125"/>
    </source>
</evidence>
<dbReference type="InterPro" id="IPR002464">
    <property type="entry name" value="DNA/RNA_helicase_DEAH_CS"/>
</dbReference>
<evidence type="ECO:0000259" key="9">
    <source>
        <dbReference type="PROSITE" id="PS51194"/>
    </source>
</evidence>
<name>A0A0H2VHV6_STAES</name>
<dbReference type="PATRIC" id="fig|176280.10.peg.1142"/>
<evidence type="ECO:0000256" key="2">
    <source>
        <dbReference type="ARBA" id="ARBA00022801"/>
    </source>
</evidence>
<dbReference type="SMART" id="SM00487">
    <property type="entry name" value="DEXDc"/>
    <property type="match status" value="1"/>
</dbReference>
<dbReference type="GO" id="GO:0005524">
    <property type="term" value="F:ATP binding"/>
    <property type="evidence" value="ECO:0007669"/>
    <property type="project" value="UniProtKB-KW"/>
</dbReference>
<evidence type="ECO:0000313" key="10">
    <source>
        <dbReference type="EMBL" id="AAO04769.1"/>
    </source>
</evidence>
<evidence type="ECO:0000256" key="3">
    <source>
        <dbReference type="ARBA" id="ARBA00022806"/>
    </source>
</evidence>
<dbReference type="GO" id="GO:0003677">
    <property type="term" value="F:DNA binding"/>
    <property type="evidence" value="ECO:0007669"/>
    <property type="project" value="UniProtKB-KW"/>
</dbReference>
<dbReference type="InterPro" id="IPR032284">
    <property type="entry name" value="RecQ_Zn-bd"/>
</dbReference>
<dbReference type="Gene3D" id="3.40.50.300">
    <property type="entry name" value="P-loop containing nucleotide triphosphate hydrolases"/>
    <property type="match status" value="2"/>
</dbReference>
<dbReference type="InterPro" id="IPR001650">
    <property type="entry name" value="Helicase_C-like"/>
</dbReference>
<dbReference type="PROSITE" id="PS51194">
    <property type="entry name" value="HELICASE_CTER"/>
    <property type="match status" value="1"/>
</dbReference>
<keyword evidence="5" id="KW-0238">DNA-binding</keyword>
<reference evidence="10 11" key="1">
    <citation type="journal article" date="2003" name="Mol. Microbiol.">
        <title>Genome-based analysis of virulence genes in a non-biofilm-forming Staphylococcus epidermidis strain (ATCC 12228).</title>
        <authorList>
            <person name="Zhang Y.Q."/>
            <person name="Ren S.X."/>
            <person name="Li H.L."/>
            <person name="Wang Y.X."/>
            <person name="Fu G."/>
            <person name="Yang J."/>
            <person name="Qin Z.Q."/>
            <person name="Miao Y.G."/>
            <person name="Wang W.Y."/>
            <person name="Chen R.S."/>
            <person name="Shen Y."/>
            <person name="Chen Z."/>
            <person name="Yuan Z.H."/>
            <person name="Zhao G.P."/>
            <person name="Qu D."/>
            <person name="Danchin A."/>
            <person name="Wen Y.M."/>
        </authorList>
    </citation>
    <scope>NUCLEOTIDE SEQUENCE [LARGE SCALE GENOMIC DNA]</scope>
    <source>
        <strain evidence="11">ATCC 12228 / FDA PCI 1200</strain>
    </source>
</reference>
<dbReference type="GO" id="GO:0016787">
    <property type="term" value="F:hydrolase activity"/>
    <property type="evidence" value="ECO:0007669"/>
    <property type="project" value="UniProtKB-KW"/>
</dbReference>
<dbReference type="PROSITE" id="PS00690">
    <property type="entry name" value="DEAH_ATP_HELICASE"/>
    <property type="match status" value="1"/>
</dbReference>
<sequence length="459" mass="53085">MLKDNLKEWFGFDEFKEGQEEIIDSVLHGRHTLGILPTGSGKSLCYQLPTYILEKPTLIISPLISLMDDQVMQTKLKGETHVACVHSGMDEVEKRDNIKRLSKSRFIYLSPEYILQPHNFKYIAHINFGLIVLDEAHCLSEWGYDFRPHYALVGKIIHHFNSATVLALTATASPQLETDLSHILSLKLNVVQKSMNRENISLQHYNFNDDEGKIEWLLPFLSNSGPTIIYVSSKKRCLELAQMIYDSGYLTGIYHGDLSYQERQTVQQQFFNNDIPVIVATSAFGMGINKKDIRTVIHFHLSSSPSNYLQEIGRAGRDGKQSQAISLFQPDDSFILETLLFTDIITDDDITMFETGNHLPDEKEKILSTLNIQFTFSQLKDIFHQSYQRKRLGYMRMMGYTNLDQCRRKYLLEFFGEHPQSPKQCCEQDSRLEPIQILNRKKVKRKLSFNEKLYNLFET</sequence>
<dbReference type="SUPFAM" id="SSF52540">
    <property type="entry name" value="P-loop containing nucleoside triphosphate hydrolases"/>
    <property type="match status" value="1"/>
</dbReference>
<evidence type="ECO:0000256" key="6">
    <source>
        <dbReference type="ARBA" id="ARBA00044535"/>
    </source>
</evidence>
<dbReference type="GO" id="GO:0005737">
    <property type="term" value="C:cytoplasm"/>
    <property type="evidence" value="ECO:0007669"/>
    <property type="project" value="TreeGrafter"/>
</dbReference>
<dbReference type="OrthoDB" id="9763310at2"/>
<dbReference type="CDD" id="cd17920">
    <property type="entry name" value="DEXHc_RecQ"/>
    <property type="match status" value="1"/>
</dbReference>
<protein>
    <recommendedName>
        <fullName evidence="6">ATP-dependent DNA helicase RecQ</fullName>
    </recommendedName>
    <alternativeName>
        <fullName evidence="7">DNA 3'-5' helicase RecQ</fullName>
    </alternativeName>
</protein>